<protein>
    <submittedName>
        <fullName evidence="1">Uncharacterized protein</fullName>
    </submittedName>
</protein>
<reference evidence="1 2" key="1">
    <citation type="submission" date="2020-08" db="EMBL/GenBank/DDBJ databases">
        <title>Genomic Encyclopedia of Type Strains, Phase IV (KMG-V): Genome sequencing to study the core and pangenomes of soil and plant-associated prokaryotes.</title>
        <authorList>
            <person name="Whitman W."/>
        </authorList>
    </citation>
    <scope>NUCLEOTIDE SEQUENCE [LARGE SCALE GENOMIC DNA]</scope>
    <source>
        <strain evidence="1 2">JPY162</strain>
    </source>
</reference>
<accession>A0A7W8LC90</accession>
<dbReference type="EMBL" id="JACHDE010000019">
    <property type="protein sequence ID" value="MBB5404375.1"/>
    <property type="molecule type" value="Genomic_DNA"/>
</dbReference>
<sequence length="84" mass="9228">MAAYTSLRSQHEKLVGPTRDYWALVRLLDHFVSRGNMPRAHTDGSADRCVLGLPLSPCQCHVARLLTAASSFSEPGKEICTTMP</sequence>
<name>A0A7W8LC90_9BURK</name>
<evidence type="ECO:0000313" key="2">
    <source>
        <dbReference type="Proteomes" id="UP000592820"/>
    </source>
</evidence>
<gene>
    <name evidence="1" type="ORF">HDG41_006471</name>
</gene>
<comment type="caution">
    <text evidence="1">The sequence shown here is derived from an EMBL/GenBank/DDBJ whole genome shotgun (WGS) entry which is preliminary data.</text>
</comment>
<organism evidence="1 2">
    <name type="scientific">Paraburkholderia youngii</name>
    <dbReference type="NCBI Taxonomy" id="2782701"/>
    <lineage>
        <taxon>Bacteria</taxon>
        <taxon>Pseudomonadati</taxon>
        <taxon>Pseudomonadota</taxon>
        <taxon>Betaproteobacteria</taxon>
        <taxon>Burkholderiales</taxon>
        <taxon>Burkholderiaceae</taxon>
        <taxon>Paraburkholderia</taxon>
    </lineage>
</organism>
<proteinExistence type="predicted"/>
<dbReference type="Proteomes" id="UP000592820">
    <property type="component" value="Unassembled WGS sequence"/>
</dbReference>
<evidence type="ECO:0000313" key="1">
    <source>
        <dbReference type="EMBL" id="MBB5404375.1"/>
    </source>
</evidence>
<dbReference type="AlphaFoldDB" id="A0A7W8LC90"/>